<dbReference type="InterPro" id="IPR058293">
    <property type="entry name" value="DUF7987"/>
</dbReference>
<dbReference type="RefSeq" id="WP_188878365.1">
    <property type="nucleotide sequence ID" value="NZ_BMPF01000001.1"/>
</dbReference>
<evidence type="ECO:0000256" key="1">
    <source>
        <dbReference type="SAM" id="Phobius"/>
    </source>
</evidence>
<dbReference type="Pfam" id="PF25949">
    <property type="entry name" value="DUF7987"/>
    <property type="match status" value="1"/>
</dbReference>
<organism evidence="2 3">
    <name type="scientific">Halarchaeum grantii</name>
    <dbReference type="NCBI Taxonomy" id="1193105"/>
    <lineage>
        <taxon>Archaea</taxon>
        <taxon>Methanobacteriati</taxon>
        <taxon>Methanobacteriota</taxon>
        <taxon>Stenosarchaea group</taxon>
        <taxon>Halobacteria</taxon>
        <taxon>Halobacteriales</taxon>
        <taxon>Halobacteriaceae</taxon>
    </lineage>
</organism>
<feature type="transmembrane region" description="Helical" evidence="1">
    <location>
        <begin position="32"/>
        <end position="50"/>
    </location>
</feature>
<proteinExistence type="predicted"/>
<comment type="caution">
    <text evidence="2">The sequence shown here is derived from an EMBL/GenBank/DDBJ whole genome shotgun (WGS) entry which is preliminary data.</text>
</comment>
<keyword evidence="3" id="KW-1185">Reference proteome</keyword>
<keyword evidence="1" id="KW-0812">Transmembrane</keyword>
<dbReference type="AlphaFoldDB" id="A0A830EZE6"/>
<sequence>MERDSLVTAVCVALAVGAWLVAAQLTDSDLVLWAVLFGIGLGGPALYRYAARGTENAA</sequence>
<accession>A0A830EZE6</accession>
<reference evidence="2 3" key="1">
    <citation type="journal article" date="2019" name="Int. J. Syst. Evol. Microbiol.">
        <title>The Global Catalogue of Microorganisms (GCM) 10K type strain sequencing project: providing services to taxonomists for standard genome sequencing and annotation.</title>
        <authorList>
            <consortium name="The Broad Institute Genomics Platform"/>
            <consortium name="The Broad Institute Genome Sequencing Center for Infectious Disease"/>
            <person name="Wu L."/>
            <person name="Ma J."/>
        </authorList>
    </citation>
    <scope>NUCLEOTIDE SEQUENCE [LARGE SCALE GENOMIC DNA]</scope>
    <source>
        <strain evidence="2 3">JCM 19585</strain>
    </source>
</reference>
<name>A0A830EZE6_9EURY</name>
<gene>
    <name evidence="2" type="ORF">GCM10009037_05360</name>
</gene>
<evidence type="ECO:0000313" key="2">
    <source>
        <dbReference type="EMBL" id="GGL24746.1"/>
    </source>
</evidence>
<dbReference type="EMBL" id="BMPF01000001">
    <property type="protein sequence ID" value="GGL24746.1"/>
    <property type="molecule type" value="Genomic_DNA"/>
</dbReference>
<protein>
    <submittedName>
        <fullName evidence="2">Uncharacterized protein</fullName>
    </submittedName>
</protein>
<evidence type="ECO:0000313" key="3">
    <source>
        <dbReference type="Proteomes" id="UP000628840"/>
    </source>
</evidence>
<keyword evidence="1" id="KW-0472">Membrane</keyword>
<keyword evidence="1" id="KW-1133">Transmembrane helix</keyword>
<dbReference type="Proteomes" id="UP000628840">
    <property type="component" value="Unassembled WGS sequence"/>
</dbReference>